<feature type="region of interest" description="Disordered" evidence="1">
    <location>
        <begin position="362"/>
        <end position="440"/>
    </location>
</feature>
<dbReference type="OrthoDB" id="4524712at2759"/>
<name>W2S784_CYPE1</name>
<feature type="compositionally biased region" description="Polar residues" evidence="1">
    <location>
        <begin position="409"/>
        <end position="440"/>
    </location>
</feature>
<keyword evidence="2" id="KW-0812">Transmembrane</keyword>
<accession>W2S784</accession>
<reference evidence="3 4" key="1">
    <citation type="submission" date="2013-03" db="EMBL/GenBank/DDBJ databases">
        <title>The Genome Sequence of Phialophora europaea CBS 101466.</title>
        <authorList>
            <consortium name="The Broad Institute Genomics Platform"/>
            <person name="Cuomo C."/>
            <person name="de Hoog S."/>
            <person name="Gorbushina A."/>
            <person name="Walker B."/>
            <person name="Young S.K."/>
            <person name="Zeng Q."/>
            <person name="Gargeya S."/>
            <person name="Fitzgerald M."/>
            <person name="Haas B."/>
            <person name="Abouelleil A."/>
            <person name="Allen A.W."/>
            <person name="Alvarado L."/>
            <person name="Arachchi H.M."/>
            <person name="Berlin A.M."/>
            <person name="Chapman S.B."/>
            <person name="Gainer-Dewar J."/>
            <person name="Goldberg J."/>
            <person name="Griggs A."/>
            <person name="Gujja S."/>
            <person name="Hansen M."/>
            <person name="Howarth C."/>
            <person name="Imamovic A."/>
            <person name="Ireland A."/>
            <person name="Larimer J."/>
            <person name="McCowan C."/>
            <person name="Murphy C."/>
            <person name="Pearson M."/>
            <person name="Poon T.W."/>
            <person name="Priest M."/>
            <person name="Roberts A."/>
            <person name="Saif S."/>
            <person name="Shea T."/>
            <person name="Sisk P."/>
            <person name="Sykes S."/>
            <person name="Wortman J."/>
            <person name="Nusbaum C."/>
            <person name="Birren B."/>
        </authorList>
    </citation>
    <scope>NUCLEOTIDE SEQUENCE [LARGE SCALE GENOMIC DNA]</scope>
    <source>
        <strain evidence="3 4">CBS 101466</strain>
    </source>
</reference>
<feature type="transmembrane region" description="Helical" evidence="2">
    <location>
        <begin position="214"/>
        <end position="235"/>
    </location>
</feature>
<dbReference type="HOGENOM" id="CLU_432770_0_0_1"/>
<dbReference type="Proteomes" id="UP000030752">
    <property type="component" value="Unassembled WGS sequence"/>
</dbReference>
<feature type="region of interest" description="Disordered" evidence="1">
    <location>
        <begin position="476"/>
        <end position="534"/>
    </location>
</feature>
<feature type="transmembrane region" description="Helical" evidence="2">
    <location>
        <begin position="452"/>
        <end position="471"/>
    </location>
</feature>
<dbReference type="GeneID" id="19977580"/>
<feature type="transmembrane region" description="Helical" evidence="2">
    <location>
        <begin position="247"/>
        <end position="265"/>
    </location>
</feature>
<evidence type="ECO:0000313" key="4">
    <source>
        <dbReference type="Proteomes" id="UP000030752"/>
    </source>
</evidence>
<feature type="compositionally biased region" description="Polar residues" evidence="1">
    <location>
        <begin position="523"/>
        <end position="534"/>
    </location>
</feature>
<sequence>MDRHLTSVPQVDNVQHHESVSGWSVFWALLAIVSNAMLQPSFTGYLWNGNAFEGSLWPHRSSPFVCLIDMAADIFVAFQAWRSHGHSHEEGETGSARTGALTKLALFLIGVMPQAIKLLSMQGIPVTQAIAAMYLLSSATNLICSLTISQPQREIQKLLESLTASGLRSKRSIQRTTCIVGWGPHLFYIFLLWYSLADKVGFAAPADIENVSEWVCEVVAFLAVLYFTQYALCIMFEEKPLVACEPLFAILTSTRFLCIPVLIAAPAKDLSQGLVSKPRLTIELLVSLGLACYSVAIALNYVVDKVYKQCTRCGTHHWRVLTRRCLVADYPNSAMATAGDTAVSEDLCTSVAAEFAIRSSSDSTQTNTAADTLQRRPPSISDDNAAPISDATTLPSQILPGTFHDTTSERTTSINSVEPRSISSLNNTPHDNTAESATSSWKSRAKRLFKNIFFGLTHPIVVLLVLVISYSTHRKSGSRDNEITSEQQSAAAAEEGTIGTPGTAATTTSTANSANQLRDPAASPSSGHSWTDQSSPLPLLPRIARPALRLLDTIPRLAVLSLLLLAWRLSVVADSLCSHTFTWVKWQVMERHPPRILVVAFGYVNFVTAAVYYLVFFDGDGTFAPGWADIFG</sequence>
<keyword evidence="2" id="KW-0472">Membrane</keyword>
<dbReference type="AlphaFoldDB" id="W2S784"/>
<feature type="transmembrane region" description="Helical" evidence="2">
    <location>
        <begin position="285"/>
        <end position="303"/>
    </location>
</feature>
<dbReference type="VEuPathDB" id="FungiDB:HMPREF1541_10241"/>
<dbReference type="eggNOG" id="ENOG502T66K">
    <property type="taxonomic scope" value="Eukaryota"/>
</dbReference>
<evidence type="ECO:0000256" key="2">
    <source>
        <dbReference type="SAM" id="Phobius"/>
    </source>
</evidence>
<gene>
    <name evidence="3" type="ORF">HMPREF1541_10241</name>
</gene>
<dbReference type="RefSeq" id="XP_008713134.1">
    <property type="nucleotide sequence ID" value="XM_008714912.1"/>
</dbReference>
<protein>
    <submittedName>
        <fullName evidence="3">Uncharacterized protein</fullName>
    </submittedName>
</protein>
<keyword evidence="4" id="KW-1185">Reference proteome</keyword>
<dbReference type="InParanoid" id="W2S784"/>
<dbReference type="EMBL" id="KB822714">
    <property type="protein sequence ID" value="ETN44571.1"/>
    <property type="molecule type" value="Genomic_DNA"/>
</dbReference>
<keyword evidence="2" id="KW-1133">Transmembrane helix</keyword>
<evidence type="ECO:0000256" key="1">
    <source>
        <dbReference type="SAM" id="MobiDB-lite"/>
    </source>
</evidence>
<feature type="transmembrane region" description="Helical" evidence="2">
    <location>
        <begin position="176"/>
        <end position="194"/>
    </location>
</feature>
<feature type="transmembrane region" description="Helical" evidence="2">
    <location>
        <begin position="20"/>
        <end position="38"/>
    </location>
</feature>
<feature type="compositionally biased region" description="Low complexity" evidence="1">
    <location>
        <begin position="485"/>
        <end position="514"/>
    </location>
</feature>
<evidence type="ECO:0000313" key="3">
    <source>
        <dbReference type="EMBL" id="ETN44571.1"/>
    </source>
</evidence>
<feature type="transmembrane region" description="Helical" evidence="2">
    <location>
        <begin position="130"/>
        <end position="148"/>
    </location>
</feature>
<feature type="transmembrane region" description="Helical" evidence="2">
    <location>
        <begin position="596"/>
        <end position="615"/>
    </location>
</feature>
<feature type="compositionally biased region" description="Polar residues" evidence="1">
    <location>
        <begin position="362"/>
        <end position="371"/>
    </location>
</feature>
<organism evidence="3 4">
    <name type="scientific">Cyphellophora europaea (strain CBS 101466)</name>
    <name type="common">Phialophora europaea</name>
    <dbReference type="NCBI Taxonomy" id="1220924"/>
    <lineage>
        <taxon>Eukaryota</taxon>
        <taxon>Fungi</taxon>
        <taxon>Dikarya</taxon>
        <taxon>Ascomycota</taxon>
        <taxon>Pezizomycotina</taxon>
        <taxon>Eurotiomycetes</taxon>
        <taxon>Chaetothyriomycetidae</taxon>
        <taxon>Chaetothyriales</taxon>
        <taxon>Cyphellophoraceae</taxon>
        <taxon>Cyphellophora</taxon>
    </lineage>
</organism>
<proteinExistence type="predicted"/>
<feature type="transmembrane region" description="Helical" evidence="2">
    <location>
        <begin position="557"/>
        <end position="584"/>
    </location>
</feature>